<proteinExistence type="inferred from homology"/>
<evidence type="ECO:0000313" key="5">
    <source>
        <dbReference type="EMBL" id="ALN78898.1"/>
    </source>
</evidence>
<dbReference type="Pfam" id="PF00701">
    <property type="entry name" value="DHDPS"/>
    <property type="match status" value="1"/>
</dbReference>
<dbReference type="KEGG" id="lab:LA76x_0737"/>
<dbReference type="OrthoDB" id="199953at2"/>
<evidence type="ECO:0000256" key="4">
    <source>
        <dbReference type="PIRSR" id="PIRSR001365-2"/>
    </source>
</evidence>
<dbReference type="PATRIC" id="fig|84531.7.peg.2886"/>
<dbReference type="KEGG" id="laq:GLA29479_2946"/>
<dbReference type="STRING" id="84531.LA76x_0737"/>
<dbReference type="PIRSF" id="PIRSF001365">
    <property type="entry name" value="DHDPS"/>
    <property type="match status" value="1"/>
</dbReference>
<dbReference type="EMBL" id="CP011129">
    <property type="protein sequence ID" value="ALN78898.1"/>
    <property type="molecule type" value="Genomic_DNA"/>
</dbReference>
<dbReference type="Gene3D" id="3.20.20.70">
    <property type="entry name" value="Aldolase class I"/>
    <property type="match status" value="1"/>
</dbReference>
<evidence type="ECO:0000256" key="2">
    <source>
        <dbReference type="PIRNR" id="PIRNR001365"/>
    </source>
</evidence>
<feature type="active site" description="Schiff-base intermediate with substrate" evidence="3">
    <location>
        <position position="167"/>
    </location>
</feature>
<dbReference type="CDD" id="cd00408">
    <property type="entry name" value="DHDPS-like"/>
    <property type="match status" value="1"/>
</dbReference>
<reference evidence="5 6" key="1">
    <citation type="journal article" date="2015" name="BMC Genomics">
        <title>Comparative genomics and metabolic profiling of the genus Lysobacter.</title>
        <authorList>
            <person name="de Bruijn I."/>
            <person name="Cheng X."/>
            <person name="de Jager V."/>
            <person name="Exposito R.G."/>
            <person name="Watrous J."/>
            <person name="Patel N."/>
            <person name="Postma J."/>
            <person name="Dorrestein P.C."/>
            <person name="Kobayashi D."/>
            <person name="Raaijmakers J.M."/>
        </authorList>
    </citation>
    <scope>NUCLEOTIDE SEQUENCE [LARGE SCALE GENOMIC DNA]</scope>
    <source>
        <strain evidence="5 6">76</strain>
    </source>
</reference>
<evidence type="ECO:0000256" key="3">
    <source>
        <dbReference type="PIRSR" id="PIRSR001365-1"/>
    </source>
</evidence>
<keyword evidence="1 2" id="KW-0456">Lyase</keyword>
<protein>
    <submittedName>
        <fullName evidence="5">Dihydrodipicolinate synthetase family protein</fullName>
    </submittedName>
</protein>
<dbReference type="Proteomes" id="UP000060787">
    <property type="component" value="Chromosome"/>
</dbReference>
<name>A0A0S2DZB9_LYSAN</name>
<gene>
    <name evidence="5" type="ORF">LA76x_0737</name>
</gene>
<evidence type="ECO:0000256" key="1">
    <source>
        <dbReference type="ARBA" id="ARBA00023239"/>
    </source>
</evidence>
<organism evidence="5 6">
    <name type="scientific">Lysobacter antibioticus</name>
    <dbReference type="NCBI Taxonomy" id="84531"/>
    <lineage>
        <taxon>Bacteria</taxon>
        <taxon>Pseudomonadati</taxon>
        <taxon>Pseudomonadota</taxon>
        <taxon>Gammaproteobacteria</taxon>
        <taxon>Lysobacterales</taxon>
        <taxon>Lysobacteraceae</taxon>
        <taxon>Lysobacter</taxon>
    </lineage>
</organism>
<evidence type="ECO:0000313" key="6">
    <source>
        <dbReference type="Proteomes" id="UP000060787"/>
    </source>
</evidence>
<dbReference type="InterPro" id="IPR002220">
    <property type="entry name" value="DapA-like"/>
</dbReference>
<sequence length="301" mass="32238">MSNASFWRGVIPAITTPFRADGAIDHAFLAEHARTLIDAGCVGIVPLGSLGEAATLSFEDKLAILRTLVQALDGRAPVIPGIAALSTDEAVRLAREAAAIGCAGLMVLPPYVYSSDWREMKAHVRAVIEATPLPCMLYNNPIAYKTDFVPEQIAELAAELPNLQAVKESSTDVRRFAAIRSLLGERLDLLVGMDDAVVEGVAMGATGWIAGLVNAYPKESVQLFELARDGGARAAADLYAWFLPLLRLDTVPKFVQLIKLVQERVGLGSEHVRAPRMVLVGAERDAALAVIERAIAAHPGR</sequence>
<dbReference type="PANTHER" id="PTHR12128">
    <property type="entry name" value="DIHYDRODIPICOLINATE SYNTHASE"/>
    <property type="match status" value="1"/>
</dbReference>
<dbReference type="GO" id="GO:0008840">
    <property type="term" value="F:4-hydroxy-tetrahydrodipicolinate synthase activity"/>
    <property type="evidence" value="ECO:0007669"/>
    <property type="project" value="TreeGrafter"/>
</dbReference>
<dbReference type="PANTHER" id="PTHR12128:SF72">
    <property type="entry name" value="DIHYDRODIPICOLINATE SYNTHASE"/>
    <property type="match status" value="1"/>
</dbReference>
<dbReference type="InterPro" id="IPR013785">
    <property type="entry name" value="Aldolase_TIM"/>
</dbReference>
<dbReference type="PRINTS" id="PR00146">
    <property type="entry name" value="DHPICSNTHASE"/>
</dbReference>
<comment type="similarity">
    <text evidence="2">Belongs to the DapA family.</text>
</comment>
<keyword evidence="6" id="KW-1185">Reference proteome</keyword>
<feature type="active site" description="Proton donor/acceptor" evidence="3">
    <location>
        <position position="138"/>
    </location>
</feature>
<dbReference type="RefSeq" id="WP_031371924.1">
    <property type="nucleotide sequence ID" value="NZ_CP011129.1"/>
</dbReference>
<dbReference type="eggNOG" id="COG0329">
    <property type="taxonomic scope" value="Bacteria"/>
</dbReference>
<dbReference type="AlphaFoldDB" id="A0A0S2DZB9"/>
<dbReference type="SMART" id="SM01130">
    <property type="entry name" value="DHDPS"/>
    <property type="match status" value="1"/>
</dbReference>
<feature type="binding site" evidence="4">
    <location>
        <position position="209"/>
    </location>
    <ligand>
        <name>pyruvate</name>
        <dbReference type="ChEBI" id="CHEBI:15361"/>
    </ligand>
</feature>
<dbReference type="SUPFAM" id="SSF51569">
    <property type="entry name" value="Aldolase"/>
    <property type="match status" value="1"/>
</dbReference>
<accession>A0A0S2DZB9</accession>